<dbReference type="AlphaFoldDB" id="A0AAW2L694"/>
<comment type="caution">
    <text evidence="1">The sequence shown here is derived from an EMBL/GenBank/DDBJ whole genome shotgun (WGS) entry which is preliminary data.</text>
</comment>
<gene>
    <name evidence="1" type="ORF">Sradi_5753100</name>
</gene>
<sequence length="133" mass="14889">MELGIGSHPGPGIYAYYLRPCCAELLDIGTSYPIRAMIVATGSPSTTHLQAHRRYFCHVMTGDRSSSWNSLYSLHTPTALDKAYDDHISDTVTSRTYPRYSHRVHCKELKGPSREICATEAIIKNKNTTIKTN</sequence>
<dbReference type="EMBL" id="JACGWJ010000026">
    <property type="protein sequence ID" value="KAL0313538.1"/>
    <property type="molecule type" value="Genomic_DNA"/>
</dbReference>
<reference evidence="1" key="1">
    <citation type="submission" date="2020-06" db="EMBL/GenBank/DDBJ databases">
        <authorList>
            <person name="Li T."/>
            <person name="Hu X."/>
            <person name="Zhang T."/>
            <person name="Song X."/>
            <person name="Zhang H."/>
            <person name="Dai N."/>
            <person name="Sheng W."/>
            <person name="Hou X."/>
            <person name="Wei L."/>
        </authorList>
    </citation>
    <scope>NUCLEOTIDE SEQUENCE</scope>
    <source>
        <strain evidence="1">G02</strain>
        <tissue evidence="1">Leaf</tissue>
    </source>
</reference>
<organism evidence="1">
    <name type="scientific">Sesamum radiatum</name>
    <name type="common">Black benniseed</name>
    <dbReference type="NCBI Taxonomy" id="300843"/>
    <lineage>
        <taxon>Eukaryota</taxon>
        <taxon>Viridiplantae</taxon>
        <taxon>Streptophyta</taxon>
        <taxon>Embryophyta</taxon>
        <taxon>Tracheophyta</taxon>
        <taxon>Spermatophyta</taxon>
        <taxon>Magnoliopsida</taxon>
        <taxon>eudicotyledons</taxon>
        <taxon>Gunneridae</taxon>
        <taxon>Pentapetalae</taxon>
        <taxon>asterids</taxon>
        <taxon>lamiids</taxon>
        <taxon>Lamiales</taxon>
        <taxon>Pedaliaceae</taxon>
        <taxon>Sesamum</taxon>
    </lineage>
</organism>
<accession>A0AAW2L694</accession>
<evidence type="ECO:0000313" key="1">
    <source>
        <dbReference type="EMBL" id="KAL0313538.1"/>
    </source>
</evidence>
<name>A0AAW2L694_SESRA</name>
<reference evidence="1" key="2">
    <citation type="journal article" date="2024" name="Plant">
        <title>Genomic evolution and insights into agronomic trait innovations of Sesamum species.</title>
        <authorList>
            <person name="Miao H."/>
            <person name="Wang L."/>
            <person name="Qu L."/>
            <person name="Liu H."/>
            <person name="Sun Y."/>
            <person name="Le M."/>
            <person name="Wang Q."/>
            <person name="Wei S."/>
            <person name="Zheng Y."/>
            <person name="Lin W."/>
            <person name="Duan Y."/>
            <person name="Cao H."/>
            <person name="Xiong S."/>
            <person name="Wang X."/>
            <person name="Wei L."/>
            <person name="Li C."/>
            <person name="Ma Q."/>
            <person name="Ju M."/>
            <person name="Zhao R."/>
            <person name="Li G."/>
            <person name="Mu C."/>
            <person name="Tian Q."/>
            <person name="Mei H."/>
            <person name="Zhang T."/>
            <person name="Gao T."/>
            <person name="Zhang H."/>
        </authorList>
    </citation>
    <scope>NUCLEOTIDE SEQUENCE</scope>
    <source>
        <strain evidence="1">G02</strain>
    </source>
</reference>
<proteinExistence type="predicted"/>
<protein>
    <submittedName>
        <fullName evidence="1">Uncharacterized protein</fullName>
    </submittedName>
</protein>